<sequence>MKDKYEQLRTLSPLSIALIYFLAAGLWIILTDYTLTAVFKNSPLVNQFQTYKGMLFVGLTSVGLYFLISKYSEFLLDQGERLKGVRSELKSDRKLIDILFEKIPVFITIYDPNYEKFEVNREFEKVTGWTNQDARTLNLFEACFPDQEIREDVAEFMENPGMGWKDFPLKTKSGKKLETSWTNIKLTDNTSVGIGIDMTETKASQNRLKSSQELLNNVFESLEESVILVEPNTRIIRDCNKAAEKIFGYKKDELIGHSTRFLHVDEAHYQQFEELGKEALDQHGTFKTEFKLKKKNGEIFYSEHTVTLVYDKQGEVDRVVSVVRDITDRKNFEKELKHRQKRLLRSQRIGKIGDWEFIPSQDKINWSPMMYRIFEKDSASFQPSFDDIKAMYIGDDYEKHQKVIQNAIETGESFDVDLKLKTGKGNYKIIRAIGQTERQDEGKVEKLVGTVQDITERKRFEEALQENERRLKNITNNIPGVVFQYKITPDGSDGLQYVSDGSERIWGVSAEKAIKNNDAIWDRIHDSDIDLVKKSIQKSAENLSRWDEEWRYVKPDGSERWQHGIGIPRVEEDGSILWDSVIFDITERKRLREQVFQSVIEGEDRERKRIARELHDGIGQYLTAANMNLEAIKKDVKKLPEKRENQFVKGLSLLNESINEIRSISQNLMPKAIEDYGLVRAVEALIESFRDSTEIVFYFNSKIHEEELGERRKVNIYRIIQEAVQNAVKHSECSNVSIQLYQENEMIYLTVEDNGKGISSPNKGVGENHHGNGLGIKSMRSRAKALSASLVLDSAPGKGSVISLGIPLTDN</sequence>
<feature type="domain" description="PAC" evidence="22">
    <location>
        <begin position="286"/>
        <end position="338"/>
    </location>
</feature>
<evidence type="ECO:0000256" key="19">
    <source>
        <dbReference type="SAM" id="Phobius"/>
    </source>
</evidence>
<evidence type="ECO:0000256" key="13">
    <source>
        <dbReference type="ARBA" id="ARBA00022840"/>
    </source>
</evidence>
<dbReference type="InterPro" id="IPR000014">
    <property type="entry name" value="PAS"/>
</dbReference>
<dbReference type="InterPro" id="IPR005467">
    <property type="entry name" value="His_kinase_dom"/>
</dbReference>
<dbReference type="PROSITE" id="PS50112">
    <property type="entry name" value="PAS"/>
    <property type="match status" value="2"/>
</dbReference>
<keyword evidence="11" id="KW-0547">Nucleotide-binding</keyword>
<dbReference type="EMBL" id="JAALLT010000001">
    <property type="protein sequence ID" value="NGP75348.1"/>
    <property type="molecule type" value="Genomic_DNA"/>
</dbReference>
<evidence type="ECO:0000256" key="7">
    <source>
        <dbReference type="ARBA" id="ARBA00022490"/>
    </source>
</evidence>
<dbReference type="Proteomes" id="UP000473278">
    <property type="component" value="Unassembled WGS sequence"/>
</dbReference>
<evidence type="ECO:0000259" key="21">
    <source>
        <dbReference type="PROSITE" id="PS50112"/>
    </source>
</evidence>
<keyword evidence="6" id="KW-0004">4Fe-4S</keyword>
<protein>
    <recommendedName>
        <fullName evidence="5">Oxygen sensor histidine kinase NreB</fullName>
        <ecNumber evidence="4">2.7.13.3</ecNumber>
    </recommendedName>
    <alternativeName>
        <fullName evidence="18">Nitrogen regulation protein B</fullName>
    </alternativeName>
</protein>
<dbReference type="Gene3D" id="2.10.70.100">
    <property type="match status" value="1"/>
</dbReference>
<dbReference type="AlphaFoldDB" id="A0A6M1STB2"/>
<evidence type="ECO:0000256" key="10">
    <source>
        <dbReference type="ARBA" id="ARBA00022723"/>
    </source>
</evidence>
<dbReference type="PRINTS" id="PR00344">
    <property type="entry name" value="BCTRLSENSOR"/>
</dbReference>
<dbReference type="GO" id="GO:0046872">
    <property type="term" value="F:metal ion binding"/>
    <property type="evidence" value="ECO:0007669"/>
    <property type="project" value="UniProtKB-KW"/>
</dbReference>
<dbReference type="SMART" id="SM00387">
    <property type="entry name" value="HATPase_c"/>
    <property type="match status" value="1"/>
</dbReference>
<dbReference type="GO" id="GO:0016020">
    <property type="term" value="C:membrane"/>
    <property type="evidence" value="ECO:0007669"/>
    <property type="project" value="InterPro"/>
</dbReference>
<evidence type="ECO:0000256" key="4">
    <source>
        <dbReference type="ARBA" id="ARBA00012438"/>
    </source>
</evidence>
<dbReference type="InterPro" id="IPR000700">
    <property type="entry name" value="PAS-assoc_C"/>
</dbReference>
<dbReference type="SMART" id="SM00091">
    <property type="entry name" value="PAS"/>
    <property type="match status" value="3"/>
</dbReference>
<dbReference type="Pfam" id="PF08447">
    <property type="entry name" value="PAS_3"/>
    <property type="match status" value="2"/>
</dbReference>
<keyword evidence="14" id="KW-0408">Iron</keyword>
<dbReference type="PROSITE" id="PS50113">
    <property type="entry name" value="PAC"/>
    <property type="match status" value="3"/>
</dbReference>
<dbReference type="InterPro" id="IPR011712">
    <property type="entry name" value="Sig_transdc_His_kin_sub3_dim/P"/>
</dbReference>
<dbReference type="NCBIfam" id="TIGR00229">
    <property type="entry name" value="sensory_box"/>
    <property type="match status" value="4"/>
</dbReference>
<evidence type="ECO:0000256" key="17">
    <source>
        <dbReference type="ARBA" id="ARBA00024827"/>
    </source>
</evidence>
<dbReference type="Pfam" id="PF07730">
    <property type="entry name" value="HisKA_3"/>
    <property type="match status" value="1"/>
</dbReference>
<evidence type="ECO:0000313" key="23">
    <source>
        <dbReference type="EMBL" id="NGP75348.1"/>
    </source>
</evidence>
<dbReference type="RefSeq" id="WP_165138573.1">
    <property type="nucleotide sequence ID" value="NZ_JAALLT010000001.1"/>
</dbReference>
<organism evidence="23 24">
    <name type="scientific">Halalkalibaculum roseum</name>
    <dbReference type="NCBI Taxonomy" id="2709311"/>
    <lineage>
        <taxon>Bacteria</taxon>
        <taxon>Pseudomonadati</taxon>
        <taxon>Balneolota</taxon>
        <taxon>Balneolia</taxon>
        <taxon>Balneolales</taxon>
        <taxon>Balneolaceae</taxon>
        <taxon>Halalkalibaculum</taxon>
    </lineage>
</organism>
<dbReference type="GO" id="GO:0051539">
    <property type="term" value="F:4 iron, 4 sulfur cluster binding"/>
    <property type="evidence" value="ECO:0007669"/>
    <property type="project" value="UniProtKB-KW"/>
</dbReference>
<dbReference type="PANTHER" id="PTHR24421">
    <property type="entry name" value="NITRATE/NITRITE SENSOR PROTEIN NARX-RELATED"/>
    <property type="match status" value="1"/>
</dbReference>
<comment type="catalytic activity">
    <reaction evidence="1">
        <text>ATP + protein L-histidine = ADP + protein N-phospho-L-histidine.</text>
        <dbReference type="EC" id="2.7.13.3"/>
    </reaction>
</comment>
<comment type="cofactor">
    <cofactor evidence="2">
        <name>[4Fe-4S] cluster</name>
        <dbReference type="ChEBI" id="CHEBI:49883"/>
    </cofactor>
</comment>
<keyword evidence="8" id="KW-0597">Phosphoprotein</keyword>
<keyword evidence="13" id="KW-0067">ATP-binding</keyword>
<keyword evidence="12" id="KW-0418">Kinase</keyword>
<evidence type="ECO:0000256" key="12">
    <source>
        <dbReference type="ARBA" id="ARBA00022777"/>
    </source>
</evidence>
<evidence type="ECO:0000256" key="16">
    <source>
        <dbReference type="ARBA" id="ARBA00023014"/>
    </source>
</evidence>
<keyword evidence="24" id="KW-1185">Reference proteome</keyword>
<dbReference type="GO" id="GO:0005524">
    <property type="term" value="F:ATP binding"/>
    <property type="evidence" value="ECO:0007669"/>
    <property type="project" value="UniProtKB-KW"/>
</dbReference>
<dbReference type="InterPro" id="IPR013655">
    <property type="entry name" value="PAS_fold_3"/>
</dbReference>
<dbReference type="InterPro" id="IPR004358">
    <property type="entry name" value="Sig_transdc_His_kin-like_C"/>
</dbReference>
<reference evidence="23 24" key="1">
    <citation type="submission" date="2020-02" db="EMBL/GenBank/DDBJ databases">
        <title>Balneolaceae bacterium YR4-1, complete genome.</title>
        <authorList>
            <person name="Li Y."/>
            <person name="Wu S."/>
        </authorList>
    </citation>
    <scope>NUCLEOTIDE SEQUENCE [LARGE SCALE GENOMIC DNA]</scope>
    <source>
        <strain evidence="23 24">YR4-1</strain>
    </source>
</reference>
<dbReference type="SUPFAM" id="SSF55874">
    <property type="entry name" value="ATPase domain of HSP90 chaperone/DNA topoisomerase II/histidine kinase"/>
    <property type="match status" value="1"/>
</dbReference>
<dbReference type="GO" id="GO:0046983">
    <property type="term" value="F:protein dimerization activity"/>
    <property type="evidence" value="ECO:0007669"/>
    <property type="project" value="InterPro"/>
</dbReference>
<proteinExistence type="predicted"/>
<evidence type="ECO:0000256" key="15">
    <source>
        <dbReference type="ARBA" id="ARBA00023012"/>
    </source>
</evidence>
<dbReference type="CDD" id="cd16917">
    <property type="entry name" value="HATPase_UhpB-NarQ-NarX-like"/>
    <property type="match status" value="1"/>
</dbReference>
<comment type="subcellular location">
    <subcellularLocation>
        <location evidence="3">Cytoplasm</location>
    </subcellularLocation>
</comment>
<dbReference type="InterPro" id="IPR050482">
    <property type="entry name" value="Sensor_HK_TwoCompSys"/>
</dbReference>
<accession>A0A6M1STB2</accession>
<dbReference type="SUPFAM" id="SSF55785">
    <property type="entry name" value="PYP-like sensor domain (PAS domain)"/>
    <property type="match status" value="4"/>
</dbReference>
<keyword evidence="15" id="KW-0902">Two-component regulatory system</keyword>
<dbReference type="SMART" id="SM00086">
    <property type="entry name" value="PAC"/>
    <property type="match status" value="3"/>
</dbReference>
<dbReference type="EC" id="2.7.13.3" evidence="4"/>
<name>A0A6M1STB2_9BACT</name>
<dbReference type="PANTHER" id="PTHR24421:SF10">
    <property type="entry name" value="NITRATE_NITRITE SENSOR PROTEIN NARQ"/>
    <property type="match status" value="1"/>
</dbReference>
<evidence type="ECO:0000256" key="8">
    <source>
        <dbReference type="ARBA" id="ARBA00022553"/>
    </source>
</evidence>
<evidence type="ECO:0000256" key="3">
    <source>
        <dbReference type="ARBA" id="ARBA00004496"/>
    </source>
</evidence>
<dbReference type="PROSITE" id="PS50109">
    <property type="entry name" value="HIS_KIN"/>
    <property type="match status" value="1"/>
</dbReference>
<evidence type="ECO:0000256" key="5">
    <source>
        <dbReference type="ARBA" id="ARBA00017322"/>
    </source>
</evidence>
<evidence type="ECO:0000256" key="2">
    <source>
        <dbReference type="ARBA" id="ARBA00001966"/>
    </source>
</evidence>
<evidence type="ECO:0000256" key="11">
    <source>
        <dbReference type="ARBA" id="ARBA00022741"/>
    </source>
</evidence>
<dbReference type="GO" id="GO:0000155">
    <property type="term" value="F:phosphorelay sensor kinase activity"/>
    <property type="evidence" value="ECO:0007669"/>
    <property type="project" value="InterPro"/>
</dbReference>
<dbReference type="Pfam" id="PF13426">
    <property type="entry name" value="PAS_9"/>
    <property type="match status" value="1"/>
</dbReference>
<keyword evidence="19" id="KW-1133">Transmembrane helix</keyword>
<evidence type="ECO:0000256" key="6">
    <source>
        <dbReference type="ARBA" id="ARBA00022485"/>
    </source>
</evidence>
<evidence type="ECO:0000256" key="14">
    <source>
        <dbReference type="ARBA" id="ARBA00023004"/>
    </source>
</evidence>
<gene>
    <name evidence="23" type="ORF">G3570_01795</name>
</gene>
<evidence type="ECO:0000259" key="20">
    <source>
        <dbReference type="PROSITE" id="PS50109"/>
    </source>
</evidence>
<keyword evidence="19" id="KW-0812">Transmembrane</keyword>
<keyword evidence="7" id="KW-0963">Cytoplasm</keyword>
<dbReference type="InterPro" id="IPR001610">
    <property type="entry name" value="PAC"/>
</dbReference>
<feature type="domain" description="PAC" evidence="22">
    <location>
        <begin position="414"/>
        <end position="466"/>
    </location>
</feature>
<dbReference type="InterPro" id="IPR035965">
    <property type="entry name" value="PAS-like_dom_sf"/>
</dbReference>
<dbReference type="Pfam" id="PF02518">
    <property type="entry name" value="HATPase_c"/>
    <property type="match status" value="1"/>
</dbReference>
<dbReference type="GO" id="GO:0005737">
    <property type="term" value="C:cytoplasm"/>
    <property type="evidence" value="ECO:0007669"/>
    <property type="project" value="UniProtKB-SubCell"/>
</dbReference>
<comment type="function">
    <text evidence="17">Member of the two-component regulatory system NreB/NreC involved in the control of dissimilatory nitrate/nitrite reduction in response to oxygen. NreB functions as a direct oxygen sensor histidine kinase which is autophosphorylated, in the absence of oxygen, probably at the conserved histidine residue, and transfers its phosphate group probably to a conserved aspartate residue of NreC. NreB/NreC activates the expression of the nitrate (narGHJI) and nitrite (nir) reductase operons, as well as the putative nitrate transporter gene narT.</text>
</comment>
<keyword evidence="9" id="KW-0808">Transferase</keyword>
<evidence type="ECO:0000256" key="1">
    <source>
        <dbReference type="ARBA" id="ARBA00000085"/>
    </source>
</evidence>
<feature type="domain" description="PAC" evidence="22">
    <location>
        <begin position="546"/>
        <end position="597"/>
    </location>
</feature>
<keyword evidence="19" id="KW-0472">Membrane</keyword>
<dbReference type="CDD" id="cd00130">
    <property type="entry name" value="PAS"/>
    <property type="match status" value="2"/>
</dbReference>
<evidence type="ECO:0000256" key="18">
    <source>
        <dbReference type="ARBA" id="ARBA00030800"/>
    </source>
</evidence>
<feature type="domain" description="PAS" evidence="21">
    <location>
        <begin position="211"/>
        <end position="283"/>
    </location>
</feature>
<dbReference type="InterPro" id="IPR003594">
    <property type="entry name" value="HATPase_dom"/>
</dbReference>
<feature type="transmembrane region" description="Helical" evidence="19">
    <location>
        <begin position="12"/>
        <end position="30"/>
    </location>
</feature>
<evidence type="ECO:0000313" key="24">
    <source>
        <dbReference type="Proteomes" id="UP000473278"/>
    </source>
</evidence>
<dbReference type="InterPro" id="IPR036890">
    <property type="entry name" value="HATPase_C_sf"/>
</dbReference>
<evidence type="ECO:0000256" key="9">
    <source>
        <dbReference type="ARBA" id="ARBA00022679"/>
    </source>
</evidence>
<keyword evidence="10" id="KW-0479">Metal-binding</keyword>
<dbReference type="Gene3D" id="3.30.450.20">
    <property type="entry name" value="PAS domain"/>
    <property type="match status" value="4"/>
</dbReference>
<comment type="caution">
    <text evidence="23">The sequence shown here is derived from an EMBL/GenBank/DDBJ whole genome shotgun (WGS) entry which is preliminary data.</text>
</comment>
<feature type="domain" description="PAS" evidence="21">
    <location>
        <begin position="467"/>
        <end position="543"/>
    </location>
</feature>
<feature type="domain" description="Histidine kinase" evidence="20">
    <location>
        <begin position="609"/>
        <end position="810"/>
    </location>
</feature>
<keyword evidence="16" id="KW-0411">Iron-sulfur</keyword>
<evidence type="ECO:0000259" key="22">
    <source>
        <dbReference type="PROSITE" id="PS50113"/>
    </source>
</evidence>
<dbReference type="Gene3D" id="3.30.565.10">
    <property type="entry name" value="Histidine kinase-like ATPase, C-terminal domain"/>
    <property type="match status" value="1"/>
</dbReference>
<dbReference type="Gene3D" id="1.20.5.1930">
    <property type="match status" value="1"/>
</dbReference>